<dbReference type="Proteomes" id="UP000810207">
    <property type="component" value="Unassembled WGS sequence"/>
</dbReference>
<name>A0ABS4RTS3_PAEXY</name>
<dbReference type="EMBL" id="JAGIKV010000007">
    <property type="protein sequence ID" value="MBP2245714.1"/>
    <property type="molecule type" value="Genomic_DNA"/>
</dbReference>
<reference evidence="1 2" key="1">
    <citation type="submission" date="2021-03" db="EMBL/GenBank/DDBJ databases">
        <title>Genomic Encyclopedia of Type Strains, Phase IV (KMG-IV): sequencing the most valuable type-strain genomes for metagenomic binning, comparative biology and taxonomic classification.</title>
        <authorList>
            <person name="Goeker M."/>
        </authorList>
    </citation>
    <scope>NUCLEOTIDE SEQUENCE [LARGE SCALE GENOMIC DNA]</scope>
    <source>
        <strain evidence="1 2">DSM 21292</strain>
    </source>
</reference>
<gene>
    <name evidence="1" type="ORF">J2Z28_002332</name>
</gene>
<accession>A0ABS4RTS3</accession>
<protein>
    <submittedName>
        <fullName evidence="1">Uncharacterized protein</fullName>
    </submittedName>
</protein>
<evidence type="ECO:0000313" key="1">
    <source>
        <dbReference type="EMBL" id="MBP2245714.1"/>
    </source>
</evidence>
<keyword evidence="2" id="KW-1185">Reference proteome</keyword>
<sequence>MMLGYDLIQTGRNVDIIAYPAHRFIGLIRST</sequence>
<comment type="caution">
    <text evidence="1">The sequence shown here is derived from an EMBL/GenBank/DDBJ whole genome shotgun (WGS) entry which is preliminary data.</text>
</comment>
<evidence type="ECO:0000313" key="2">
    <source>
        <dbReference type="Proteomes" id="UP000810207"/>
    </source>
</evidence>
<proteinExistence type="predicted"/>
<organism evidence="1 2">
    <name type="scientific">Paenibacillus xylanexedens</name>
    <dbReference type="NCBI Taxonomy" id="528191"/>
    <lineage>
        <taxon>Bacteria</taxon>
        <taxon>Bacillati</taxon>
        <taxon>Bacillota</taxon>
        <taxon>Bacilli</taxon>
        <taxon>Bacillales</taxon>
        <taxon>Paenibacillaceae</taxon>
        <taxon>Paenibacillus</taxon>
    </lineage>
</organism>